<gene>
    <name evidence="2" type="ORF">D2V04_04960</name>
</gene>
<dbReference type="SUPFAM" id="SSF48452">
    <property type="entry name" value="TPR-like"/>
    <property type="match status" value="1"/>
</dbReference>
<evidence type="ECO:0000256" key="1">
    <source>
        <dbReference type="SAM" id="SignalP"/>
    </source>
</evidence>
<comment type="caution">
    <text evidence="2">The sequence shown here is derived from an EMBL/GenBank/DDBJ whole genome shotgun (WGS) entry which is preliminary data.</text>
</comment>
<feature type="signal peptide" evidence="1">
    <location>
        <begin position="1"/>
        <end position="37"/>
    </location>
</feature>
<evidence type="ECO:0008006" key="4">
    <source>
        <dbReference type="Google" id="ProtNLM"/>
    </source>
</evidence>
<organism evidence="2 3">
    <name type="scientific">Pelagerythrobacter aerophilus</name>
    <dbReference type="NCBI Taxonomy" id="2306995"/>
    <lineage>
        <taxon>Bacteria</taxon>
        <taxon>Pseudomonadati</taxon>
        <taxon>Pseudomonadota</taxon>
        <taxon>Alphaproteobacteria</taxon>
        <taxon>Sphingomonadales</taxon>
        <taxon>Erythrobacteraceae</taxon>
        <taxon>Pelagerythrobacter</taxon>
    </lineage>
</organism>
<dbReference type="InterPro" id="IPR011990">
    <property type="entry name" value="TPR-like_helical_dom_sf"/>
</dbReference>
<protein>
    <recommendedName>
        <fullName evidence="4">Tetratricopeptide repeat protein</fullName>
    </recommendedName>
</protein>
<feature type="chain" id="PRO_5018985233" description="Tetratricopeptide repeat protein" evidence="1">
    <location>
        <begin position="38"/>
        <end position="449"/>
    </location>
</feature>
<evidence type="ECO:0000313" key="2">
    <source>
        <dbReference type="EMBL" id="RIV79346.1"/>
    </source>
</evidence>
<dbReference type="EMBL" id="QXFK01000014">
    <property type="protein sequence ID" value="RIV79346.1"/>
    <property type="molecule type" value="Genomic_DNA"/>
</dbReference>
<proteinExistence type="predicted"/>
<sequence>MGDTQMQSFARNPKARTKRFGSHLALAIALISGGAVATVALEAPAQAQKDKEKKEAKADYSKGFIEVYQPFAKRLEAQEDPAALKAEIPTLLGAAQTADDKLVAGQAIYTIGARSEDTALQRQGVEMMLESGKVSAADQGRMAFAAGQLAYQAEDWTAARARFEQAIAGGFETANAQGLIAETYFSEGNHAAGLDFLMQAITAQEEAGQPIDENWIQRGFAIAYNNQLPEQATTFSRLYVTHYPSSDVWGDAIAVQRSFYDYDDQALLDLMRLAERTDSLRSERDYVDYIAAADPRRLPAEVGRVIDAGLAANMLKQGDVLVTEAKATTQAQTASARADLPELESDARASGANALLATAAGDMYLNFEQPAKAEEMYQLALTRPDVDTARALTRLGIAQADQGKFAEAKATFDKVEGTRAPIADLWALYAQAQASGGASPAPAAQTPAQ</sequence>
<keyword evidence="1" id="KW-0732">Signal</keyword>
<keyword evidence="3" id="KW-1185">Reference proteome</keyword>
<reference evidence="2 3" key="1">
    <citation type="submission" date="2018-08" db="EMBL/GenBank/DDBJ databases">
        <title>Altererythrobacter sp.Ery1 and Ery12, the genome sequencing of novel strains in genus Alterythrobacter.</title>
        <authorList>
            <person name="Cheng H."/>
            <person name="Wu Y.-H."/>
            <person name="Fang C."/>
            <person name="Xu X.-W."/>
        </authorList>
    </citation>
    <scope>NUCLEOTIDE SEQUENCE [LARGE SCALE GENOMIC DNA]</scope>
    <source>
        <strain evidence="2 3">Ery1</strain>
    </source>
</reference>
<evidence type="ECO:0000313" key="3">
    <source>
        <dbReference type="Proteomes" id="UP000285092"/>
    </source>
</evidence>
<name>A0A418NJ55_9SPHN</name>
<accession>A0A418NJ55</accession>
<dbReference type="Proteomes" id="UP000285092">
    <property type="component" value="Unassembled WGS sequence"/>
</dbReference>
<dbReference type="Gene3D" id="1.25.40.10">
    <property type="entry name" value="Tetratricopeptide repeat domain"/>
    <property type="match status" value="2"/>
</dbReference>
<dbReference type="AlphaFoldDB" id="A0A418NJ55"/>